<comment type="caution">
    <text evidence="1">The sequence shown here is derived from an EMBL/GenBank/DDBJ whole genome shotgun (WGS) entry which is preliminary data.</text>
</comment>
<gene>
    <name evidence="1" type="ORF">CTI12_AA550030</name>
</gene>
<protein>
    <submittedName>
        <fullName evidence="1">RNA-directed DNA polymerase, eukaryota, Reverse transcriptase zinc-binding domain protein</fullName>
    </submittedName>
</protein>
<dbReference type="GO" id="GO:0003964">
    <property type="term" value="F:RNA-directed DNA polymerase activity"/>
    <property type="evidence" value="ECO:0007669"/>
    <property type="project" value="UniProtKB-KW"/>
</dbReference>
<dbReference type="AlphaFoldDB" id="A0A2U1KYW9"/>
<dbReference type="PANTHER" id="PTHR36617:SF16">
    <property type="entry name" value="OS04G0516500 PROTEIN"/>
    <property type="match status" value="1"/>
</dbReference>
<dbReference type="Proteomes" id="UP000245207">
    <property type="component" value="Unassembled WGS sequence"/>
</dbReference>
<evidence type="ECO:0000313" key="2">
    <source>
        <dbReference type="Proteomes" id="UP000245207"/>
    </source>
</evidence>
<keyword evidence="2" id="KW-1185">Reference proteome</keyword>
<evidence type="ECO:0000313" key="1">
    <source>
        <dbReference type="EMBL" id="PWA41943.1"/>
    </source>
</evidence>
<keyword evidence="1" id="KW-0695">RNA-directed DNA polymerase</keyword>
<keyword evidence="1" id="KW-0548">Nucleotidyltransferase</keyword>
<keyword evidence="1" id="KW-0808">Transferase</keyword>
<organism evidence="1 2">
    <name type="scientific">Artemisia annua</name>
    <name type="common">Sweet wormwood</name>
    <dbReference type="NCBI Taxonomy" id="35608"/>
    <lineage>
        <taxon>Eukaryota</taxon>
        <taxon>Viridiplantae</taxon>
        <taxon>Streptophyta</taxon>
        <taxon>Embryophyta</taxon>
        <taxon>Tracheophyta</taxon>
        <taxon>Spermatophyta</taxon>
        <taxon>Magnoliopsida</taxon>
        <taxon>eudicotyledons</taxon>
        <taxon>Gunneridae</taxon>
        <taxon>Pentapetalae</taxon>
        <taxon>asterids</taxon>
        <taxon>campanulids</taxon>
        <taxon>Asterales</taxon>
        <taxon>Asteraceae</taxon>
        <taxon>Asteroideae</taxon>
        <taxon>Anthemideae</taxon>
        <taxon>Artemisiinae</taxon>
        <taxon>Artemisia</taxon>
    </lineage>
</organism>
<reference evidence="1 2" key="1">
    <citation type="journal article" date="2018" name="Mol. Plant">
        <title>The genome of Artemisia annua provides insight into the evolution of Asteraceae family and artemisinin biosynthesis.</title>
        <authorList>
            <person name="Shen Q."/>
            <person name="Zhang L."/>
            <person name="Liao Z."/>
            <person name="Wang S."/>
            <person name="Yan T."/>
            <person name="Shi P."/>
            <person name="Liu M."/>
            <person name="Fu X."/>
            <person name="Pan Q."/>
            <person name="Wang Y."/>
            <person name="Lv Z."/>
            <person name="Lu X."/>
            <person name="Zhang F."/>
            <person name="Jiang W."/>
            <person name="Ma Y."/>
            <person name="Chen M."/>
            <person name="Hao X."/>
            <person name="Li L."/>
            <person name="Tang Y."/>
            <person name="Lv G."/>
            <person name="Zhou Y."/>
            <person name="Sun X."/>
            <person name="Brodelius P.E."/>
            <person name="Rose J.K.C."/>
            <person name="Tang K."/>
        </authorList>
    </citation>
    <scope>NUCLEOTIDE SEQUENCE [LARGE SCALE GENOMIC DNA]</scope>
    <source>
        <strain evidence="2">cv. Huhao1</strain>
        <tissue evidence="1">Leaf</tissue>
    </source>
</reference>
<name>A0A2U1KYW9_ARTAN</name>
<dbReference type="EMBL" id="PKPP01012730">
    <property type="protein sequence ID" value="PWA41943.1"/>
    <property type="molecule type" value="Genomic_DNA"/>
</dbReference>
<sequence length="146" mass="17253">MRQNESILWSKASHGGIWKRIVDSIGDTHARTNLDKHVIKRQIGNGHGTKFWLDVWCGDETLAKKYPRLFALETEKHCVVSNKRDDKGWVWSWNLPIRNSRVINNFHDMVNSLPPNLNDTEDKWLWQFNGHNEFCVAKLRKFFDHI</sequence>
<dbReference type="OrthoDB" id="1736633at2759"/>
<accession>A0A2U1KYW9</accession>
<dbReference type="PANTHER" id="PTHR36617">
    <property type="entry name" value="PROTEIN, PUTATIVE-RELATED"/>
    <property type="match status" value="1"/>
</dbReference>
<proteinExistence type="predicted"/>